<accession>A0A699ISJ0</accession>
<feature type="non-terminal residue" evidence="2">
    <location>
        <position position="1"/>
    </location>
</feature>
<proteinExistence type="predicted"/>
<dbReference type="AlphaFoldDB" id="A0A699ISJ0"/>
<sequence>DDYKLKRKEKGNEVEETRNTASPTTTRSPKILSTLVSLVTKKLQELTETDPKPSSSTTSSYSPRSVIYATNRLLSLFKPKTGRFKQYKSFFDELQGCYGYLFEHLKTRFMPRKKFNILAQHLQEVMEESLPKMIDDQVKELTKTQVPIYVAQGLIMERQQSQKEVDSSVRNYIPSPVRPRDQDDPQDDAYPEGENDTKRQKTFEHGTFVSGESLYGQDYKSEPGPSTSGNQEQYEDFDFWTDYYATDDDELPTEKVSQELVDEVLQTVDEASLHKVVVKFIFLDDDIEERTSKWVDKYVKKFNPYVRYNVEHWKNPLINIFYINKQRALGKPKEEIYSNSKIVQIIKTYWELGHEHKFITKIVVRRANGSKVSITESDYKNLNKNDIEDMYLLIFYGNVDDYAKTGLLWSLSVFIRSIEKYKMFSNVFELVYGIIYKNSKKEKRVMRHQEIHKFYDATLKRVLEGLKSYNNNVKHGFVTPSISKEDVEYLQLFEEETKERNSKKDFEAKENIEKVQKHKMDEELDQLLNENDNGDENAFMDSIFNNQEDPGTRIEPRSNKESPKAEINADMVPVNTNEEEEELDGDEKKFNELSEMLYQSLEEMLPSMVNKEVNKIAKSTVPVYIAEGLLLERQKTQSDEAAMIAEASRRNARIFMQRQKPSVFGTYAVGESSFGQAMEQDPNPSRSRLGTQEQLDDFDAWMKDARIDDDDEVLDKKISQELMEEMSGEIDEAKLQKAINEMLR</sequence>
<evidence type="ECO:0000256" key="1">
    <source>
        <dbReference type="SAM" id="MobiDB-lite"/>
    </source>
</evidence>
<feature type="region of interest" description="Disordered" evidence="1">
    <location>
        <begin position="534"/>
        <end position="567"/>
    </location>
</feature>
<comment type="caution">
    <text evidence="2">The sequence shown here is derived from an EMBL/GenBank/DDBJ whole genome shotgun (WGS) entry which is preliminary data.</text>
</comment>
<dbReference type="EMBL" id="BKCJ010330609">
    <property type="protein sequence ID" value="GEZ83924.1"/>
    <property type="molecule type" value="Genomic_DNA"/>
</dbReference>
<feature type="region of interest" description="Disordered" evidence="1">
    <location>
        <begin position="160"/>
        <end position="203"/>
    </location>
</feature>
<reference evidence="2" key="1">
    <citation type="journal article" date="2019" name="Sci. Rep.">
        <title>Draft genome of Tanacetum cinerariifolium, the natural source of mosquito coil.</title>
        <authorList>
            <person name="Yamashiro T."/>
            <person name="Shiraishi A."/>
            <person name="Satake H."/>
            <person name="Nakayama K."/>
        </authorList>
    </citation>
    <scope>NUCLEOTIDE SEQUENCE</scope>
</reference>
<feature type="compositionally biased region" description="Basic and acidic residues" evidence="1">
    <location>
        <begin position="550"/>
        <end position="564"/>
    </location>
</feature>
<organism evidence="2">
    <name type="scientific">Tanacetum cinerariifolium</name>
    <name type="common">Dalmatian daisy</name>
    <name type="synonym">Chrysanthemum cinerariifolium</name>
    <dbReference type="NCBI Taxonomy" id="118510"/>
    <lineage>
        <taxon>Eukaryota</taxon>
        <taxon>Viridiplantae</taxon>
        <taxon>Streptophyta</taxon>
        <taxon>Embryophyta</taxon>
        <taxon>Tracheophyta</taxon>
        <taxon>Spermatophyta</taxon>
        <taxon>Magnoliopsida</taxon>
        <taxon>eudicotyledons</taxon>
        <taxon>Gunneridae</taxon>
        <taxon>Pentapetalae</taxon>
        <taxon>asterids</taxon>
        <taxon>campanulids</taxon>
        <taxon>Asterales</taxon>
        <taxon>Asteraceae</taxon>
        <taxon>Asteroideae</taxon>
        <taxon>Anthemideae</taxon>
        <taxon>Anthemidinae</taxon>
        <taxon>Tanacetum</taxon>
    </lineage>
</organism>
<feature type="compositionally biased region" description="Acidic residues" evidence="1">
    <location>
        <begin position="184"/>
        <end position="194"/>
    </location>
</feature>
<name>A0A699ISJ0_TANCI</name>
<feature type="compositionally biased region" description="Polar residues" evidence="1">
    <location>
        <begin position="19"/>
        <end position="28"/>
    </location>
</feature>
<feature type="compositionally biased region" description="Basic and acidic residues" evidence="1">
    <location>
        <begin position="1"/>
        <end position="18"/>
    </location>
</feature>
<evidence type="ECO:0000313" key="2">
    <source>
        <dbReference type="EMBL" id="GEZ83924.1"/>
    </source>
</evidence>
<gene>
    <name evidence="2" type="ORF">Tci_555897</name>
</gene>
<protein>
    <submittedName>
        <fullName evidence="2">Uncharacterized protein</fullName>
    </submittedName>
</protein>
<feature type="region of interest" description="Disordered" evidence="1">
    <location>
        <begin position="1"/>
        <end position="29"/>
    </location>
</feature>